<keyword evidence="4 7" id="KW-1133">Transmembrane helix</keyword>
<protein>
    <recommendedName>
        <fullName evidence="8">Major facilitator superfamily (MFS) profile domain-containing protein</fullName>
    </recommendedName>
</protein>
<comment type="subcellular location">
    <subcellularLocation>
        <location evidence="1">Membrane</location>
        <topology evidence="1">Multi-pass membrane protein</topology>
    </subcellularLocation>
</comment>
<dbReference type="EMBL" id="JANPWZ010000283">
    <property type="protein sequence ID" value="KAJ3577950.1"/>
    <property type="molecule type" value="Genomic_DNA"/>
</dbReference>
<evidence type="ECO:0000256" key="4">
    <source>
        <dbReference type="ARBA" id="ARBA00022989"/>
    </source>
</evidence>
<feature type="transmembrane region" description="Helical" evidence="7">
    <location>
        <begin position="247"/>
        <end position="273"/>
    </location>
</feature>
<feature type="transmembrane region" description="Helical" evidence="7">
    <location>
        <begin position="452"/>
        <end position="472"/>
    </location>
</feature>
<evidence type="ECO:0000313" key="10">
    <source>
        <dbReference type="Proteomes" id="UP001148614"/>
    </source>
</evidence>
<evidence type="ECO:0000256" key="3">
    <source>
        <dbReference type="ARBA" id="ARBA00022692"/>
    </source>
</evidence>
<dbReference type="CDD" id="cd17327">
    <property type="entry name" value="MFS_FEN2_like"/>
    <property type="match status" value="1"/>
</dbReference>
<feature type="transmembrane region" description="Helical" evidence="7">
    <location>
        <begin position="412"/>
        <end position="440"/>
    </location>
</feature>
<feature type="transmembrane region" description="Helical" evidence="7">
    <location>
        <begin position="545"/>
        <end position="566"/>
    </location>
</feature>
<comment type="similarity">
    <text evidence="6">Belongs to the major facilitator superfamily. Allantoate permease family.</text>
</comment>
<accession>A0A9W8NJA8</accession>
<comment type="caution">
    <text evidence="9">The sequence shown here is derived from an EMBL/GenBank/DDBJ whole genome shotgun (WGS) entry which is preliminary data.</text>
</comment>
<keyword evidence="10" id="KW-1185">Reference proteome</keyword>
<evidence type="ECO:0000259" key="8">
    <source>
        <dbReference type="PROSITE" id="PS50850"/>
    </source>
</evidence>
<keyword evidence="3 7" id="KW-0812">Transmembrane</keyword>
<dbReference type="PANTHER" id="PTHR43791:SF1">
    <property type="entry name" value="ALLANTOATE PERMEASE"/>
    <property type="match status" value="1"/>
</dbReference>
<evidence type="ECO:0000256" key="1">
    <source>
        <dbReference type="ARBA" id="ARBA00004141"/>
    </source>
</evidence>
<evidence type="ECO:0000256" key="2">
    <source>
        <dbReference type="ARBA" id="ARBA00022448"/>
    </source>
</evidence>
<organism evidence="9 10">
    <name type="scientific">Xylaria arbuscula</name>
    <dbReference type="NCBI Taxonomy" id="114810"/>
    <lineage>
        <taxon>Eukaryota</taxon>
        <taxon>Fungi</taxon>
        <taxon>Dikarya</taxon>
        <taxon>Ascomycota</taxon>
        <taxon>Pezizomycotina</taxon>
        <taxon>Sordariomycetes</taxon>
        <taxon>Xylariomycetidae</taxon>
        <taxon>Xylariales</taxon>
        <taxon>Xylariaceae</taxon>
        <taxon>Xylaria</taxon>
    </lineage>
</organism>
<dbReference type="InterPro" id="IPR020846">
    <property type="entry name" value="MFS_dom"/>
</dbReference>
<dbReference type="Proteomes" id="UP001148614">
    <property type="component" value="Unassembled WGS sequence"/>
</dbReference>
<evidence type="ECO:0000256" key="5">
    <source>
        <dbReference type="ARBA" id="ARBA00023136"/>
    </source>
</evidence>
<feature type="transmembrane region" description="Helical" evidence="7">
    <location>
        <begin position="484"/>
        <end position="502"/>
    </location>
</feature>
<sequence length="605" mass="67668">MALLTSPARRYQADIRLGKEDVTEPLSSPFSLSALTALRCTLHAADNAENVTNDNHGNYREHRPHSIIILPGFLPQTEHHSRKHIELIVNMADTLRQGSDEKVAEMGRETDNLQDENLPKHVVDADPDEALKLVAAHAGESVVLDAEEQKRLLRKIDFHMMPFLCIVYGLNYLDKTTLSYASVELKTDLNIGVSEYNWVASIFYFGYLAWEWPTNWLLQRLPLAKYSAFNVILWGSLLAILASVKNFAGALVVRFFLGAAEAAVSPGFVLFTSQWYTTPEQGTRVSWWFSFNGWGQIIGGAIAYGIATSNDSLVIHGWQLIFLVFGLFTALMGVLFLYWMPDSQLNARFLTEHERLMAVERIRVNQQGVGNKHFKWYQCKEALTDPLVWSFALFSLFASIPNGGITNYFSQLIVAFGFTANQSLLLGIPGGAVQVITLIAFGHLGRKLNNRILVNLTGPILAILGLFLLRFLPTELKGGRLAGYYLYSSGSTGFVCILSLISSNIAGWTKKTTVAAMYLIAYCVGNLIGPQVFRPSDAPVFHTAITIILVAYIIAAFIMLFIYFWCKRLNTINASRRAAPGYTKVEGQEFMDLTDRENPEFIYEL</sequence>
<feature type="transmembrane region" description="Helical" evidence="7">
    <location>
        <begin position="318"/>
        <end position="339"/>
    </location>
</feature>
<dbReference type="FunFam" id="1.20.1250.20:FF:000064">
    <property type="entry name" value="MFS allantoate transporter"/>
    <property type="match status" value="1"/>
</dbReference>
<dbReference type="InterPro" id="IPR036259">
    <property type="entry name" value="MFS_trans_sf"/>
</dbReference>
<evidence type="ECO:0000256" key="7">
    <source>
        <dbReference type="SAM" id="Phobius"/>
    </source>
</evidence>
<dbReference type="VEuPathDB" id="FungiDB:F4678DRAFT_52964"/>
<keyword evidence="5 7" id="KW-0472">Membrane</keyword>
<evidence type="ECO:0000313" key="9">
    <source>
        <dbReference type="EMBL" id="KAJ3577950.1"/>
    </source>
</evidence>
<dbReference type="InterPro" id="IPR011701">
    <property type="entry name" value="MFS"/>
</dbReference>
<feature type="transmembrane region" description="Helical" evidence="7">
    <location>
        <begin position="285"/>
        <end position="306"/>
    </location>
</feature>
<dbReference type="Gene3D" id="1.20.1250.20">
    <property type="entry name" value="MFS general substrate transporter like domains"/>
    <property type="match status" value="2"/>
</dbReference>
<dbReference type="Pfam" id="PF07690">
    <property type="entry name" value="MFS_1"/>
    <property type="match status" value="1"/>
</dbReference>
<feature type="transmembrane region" description="Helical" evidence="7">
    <location>
        <begin position="382"/>
        <end position="400"/>
    </location>
</feature>
<feature type="transmembrane region" description="Helical" evidence="7">
    <location>
        <begin position="514"/>
        <end position="533"/>
    </location>
</feature>
<reference evidence="9" key="1">
    <citation type="submission" date="2022-07" db="EMBL/GenBank/DDBJ databases">
        <title>Genome Sequence of Xylaria arbuscula.</title>
        <authorList>
            <person name="Buettner E."/>
        </authorList>
    </citation>
    <scope>NUCLEOTIDE SEQUENCE</scope>
    <source>
        <strain evidence="9">VT107</strain>
    </source>
</reference>
<dbReference type="SUPFAM" id="SSF103473">
    <property type="entry name" value="MFS general substrate transporter"/>
    <property type="match status" value="1"/>
</dbReference>
<dbReference type="PANTHER" id="PTHR43791">
    <property type="entry name" value="PERMEASE-RELATED"/>
    <property type="match status" value="1"/>
</dbReference>
<dbReference type="AlphaFoldDB" id="A0A9W8NJA8"/>
<proteinExistence type="inferred from homology"/>
<dbReference type="GO" id="GO:0022857">
    <property type="term" value="F:transmembrane transporter activity"/>
    <property type="evidence" value="ECO:0007669"/>
    <property type="project" value="InterPro"/>
</dbReference>
<gene>
    <name evidence="9" type="ORF">NPX13_g2614</name>
</gene>
<keyword evidence="2" id="KW-0813">Transport</keyword>
<dbReference type="GO" id="GO:0016020">
    <property type="term" value="C:membrane"/>
    <property type="evidence" value="ECO:0007669"/>
    <property type="project" value="UniProtKB-SubCell"/>
</dbReference>
<dbReference type="PROSITE" id="PS50850">
    <property type="entry name" value="MFS"/>
    <property type="match status" value="1"/>
</dbReference>
<evidence type="ECO:0000256" key="6">
    <source>
        <dbReference type="ARBA" id="ARBA00037968"/>
    </source>
</evidence>
<name>A0A9W8NJA8_9PEZI</name>
<feature type="domain" description="Major facilitator superfamily (MFS) profile" evidence="8">
    <location>
        <begin position="160"/>
        <end position="570"/>
    </location>
</feature>